<dbReference type="InterPro" id="IPR051702">
    <property type="entry name" value="SH3_domain_YSC84-like"/>
</dbReference>
<feature type="compositionally biased region" description="Pro residues" evidence="1">
    <location>
        <begin position="80"/>
        <end position="90"/>
    </location>
</feature>
<dbReference type="InterPro" id="IPR007461">
    <property type="entry name" value="Ysc84_actin-binding"/>
</dbReference>
<name>A0ABR2IAQ7_9PEZI</name>
<evidence type="ECO:0000256" key="1">
    <source>
        <dbReference type="SAM" id="MobiDB-lite"/>
    </source>
</evidence>
<organism evidence="3 4">
    <name type="scientific">Apiospora arundinis</name>
    <dbReference type="NCBI Taxonomy" id="335852"/>
    <lineage>
        <taxon>Eukaryota</taxon>
        <taxon>Fungi</taxon>
        <taxon>Dikarya</taxon>
        <taxon>Ascomycota</taxon>
        <taxon>Pezizomycotina</taxon>
        <taxon>Sordariomycetes</taxon>
        <taxon>Xylariomycetidae</taxon>
        <taxon>Amphisphaeriales</taxon>
        <taxon>Apiosporaceae</taxon>
        <taxon>Apiospora</taxon>
    </lineage>
</organism>
<dbReference type="Pfam" id="PF04366">
    <property type="entry name" value="Ysc84"/>
    <property type="match status" value="1"/>
</dbReference>
<feature type="compositionally biased region" description="Pro residues" evidence="1">
    <location>
        <begin position="295"/>
        <end position="306"/>
    </location>
</feature>
<evidence type="ECO:0000259" key="2">
    <source>
        <dbReference type="Pfam" id="PF04366"/>
    </source>
</evidence>
<feature type="compositionally biased region" description="Low complexity" evidence="1">
    <location>
        <begin position="198"/>
        <end position="229"/>
    </location>
</feature>
<gene>
    <name evidence="3" type="ORF">PGQ11_010635</name>
</gene>
<dbReference type="Proteomes" id="UP001390339">
    <property type="component" value="Unassembled WGS sequence"/>
</dbReference>
<feature type="region of interest" description="Disordered" evidence="1">
    <location>
        <begin position="1"/>
        <end position="235"/>
    </location>
</feature>
<comment type="caution">
    <text evidence="3">The sequence shown here is derived from an EMBL/GenBank/DDBJ whole genome shotgun (WGS) entry which is preliminary data.</text>
</comment>
<dbReference type="PANTHER" id="PTHR15629:SF8">
    <property type="entry name" value="DUF500 DOMAIN PROTEIN (AFU_ORTHOLOGUE AFUA_5G07310)"/>
    <property type="match status" value="1"/>
</dbReference>
<feature type="region of interest" description="Disordered" evidence="1">
    <location>
        <begin position="518"/>
        <end position="557"/>
    </location>
</feature>
<feature type="region of interest" description="Disordered" evidence="1">
    <location>
        <begin position="291"/>
        <end position="313"/>
    </location>
</feature>
<protein>
    <submittedName>
        <fullName evidence="3">DUF500 domain containing protein</fullName>
    </submittedName>
</protein>
<feature type="compositionally biased region" description="Pro residues" evidence="1">
    <location>
        <begin position="62"/>
        <end position="73"/>
    </location>
</feature>
<dbReference type="EMBL" id="JAPCWZ010000006">
    <property type="protein sequence ID" value="KAK8859901.1"/>
    <property type="molecule type" value="Genomic_DNA"/>
</dbReference>
<dbReference type="CDD" id="cd11524">
    <property type="entry name" value="SYLF"/>
    <property type="match status" value="1"/>
</dbReference>
<proteinExistence type="predicted"/>
<reference evidence="3 4" key="1">
    <citation type="journal article" date="2024" name="IMA Fungus">
        <title>Apiospora arundinis, a panoply of carbohydrate-active enzymes and secondary metabolites.</title>
        <authorList>
            <person name="Sorensen T."/>
            <person name="Petersen C."/>
            <person name="Muurmann A.T."/>
            <person name="Christiansen J.V."/>
            <person name="Brundto M.L."/>
            <person name="Overgaard C.K."/>
            <person name="Boysen A.T."/>
            <person name="Wollenberg R.D."/>
            <person name="Larsen T.O."/>
            <person name="Sorensen J.L."/>
            <person name="Nielsen K.L."/>
            <person name="Sondergaard T.E."/>
        </authorList>
    </citation>
    <scope>NUCLEOTIDE SEQUENCE [LARGE SCALE GENOMIC DNA]</scope>
    <source>
        <strain evidence="3 4">AAU 773</strain>
    </source>
</reference>
<evidence type="ECO:0000313" key="4">
    <source>
        <dbReference type="Proteomes" id="UP001390339"/>
    </source>
</evidence>
<sequence>MSYQDSKPPQAGGNPPHYAETANIAGAPPAELADNTPSSHAPPPNHQIHLNGQPLDQHGQPYYPPPPPGPPPANSQQQYYPPPPPGPPPSQSNDAHPHPLQSHPYSSAPPPSYEETAPPGSSVTFNDEKRPILPPRPSSGQGQQGQGQVPYFAPPPAQANEAAAGKSQPQVPYFAPPPGQASTSDAPAAAQHEPYIPSAAAAAAPSAAAIGVASSSNVKPDQQQQQQQQGASKKKTFGERLYQWGVATGVPVNKITNKLGSEAFWPTTMDKECDKAARILKSFCKDGFYTTPEGQPAPSPGHPTTPGPSSNGKTLVKIPTEAIKRAKGLAIFTTFRTGLHFSGAGGSGIIVARLPDGSWSPPSGFLVHTLGAGFMIGLDIYDSVCVLNTDDAVGAFTKPRLSLGAEIAVVAGPVGAGKSLEGALGAGKPVWSYMKSRGFYAGVQADGTVIIQRPAANADFYGEKEITPERILKGEVRSTNTTASSSPPKEGEIVMWPAGARQLMEVLKSAEGKKADEKLMNNLGSGPTPGDLATADGVHPEGHQQQAGAGFGDVKYA</sequence>
<dbReference type="PANTHER" id="PTHR15629">
    <property type="entry name" value="SH3YL1 PROTEIN"/>
    <property type="match status" value="1"/>
</dbReference>
<keyword evidence="4" id="KW-1185">Reference proteome</keyword>
<feature type="domain" description="Ysc84 actin-binding" evidence="2">
    <location>
        <begin position="368"/>
        <end position="510"/>
    </location>
</feature>
<accession>A0ABR2IAQ7</accession>
<evidence type="ECO:0000313" key="3">
    <source>
        <dbReference type="EMBL" id="KAK8859901.1"/>
    </source>
</evidence>